<gene>
    <name evidence="7" type="ORF">FAES_1354</name>
</gene>
<name>I0K5G1_9BACT</name>
<dbReference type="OrthoDB" id="9766459at2"/>
<dbReference type="PANTHER" id="PTHR42878">
    <property type="entry name" value="TWO-COMPONENT HISTIDINE KINASE"/>
    <property type="match status" value="1"/>
</dbReference>
<evidence type="ECO:0000313" key="8">
    <source>
        <dbReference type="Proteomes" id="UP000011058"/>
    </source>
</evidence>
<organism evidence="7 8">
    <name type="scientific">Fibrella aestuarina BUZ 2</name>
    <dbReference type="NCBI Taxonomy" id="1166018"/>
    <lineage>
        <taxon>Bacteria</taxon>
        <taxon>Pseudomonadati</taxon>
        <taxon>Bacteroidota</taxon>
        <taxon>Cytophagia</taxon>
        <taxon>Cytophagales</taxon>
        <taxon>Spirosomataceae</taxon>
        <taxon>Fibrella</taxon>
    </lineage>
</organism>
<dbReference type="EC" id="2.7.13.3" evidence="2"/>
<evidence type="ECO:0000259" key="6">
    <source>
        <dbReference type="PROSITE" id="PS50109"/>
    </source>
</evidence>
<dbReference type="AlphaFoldDB" id="I0K5G1"/>
<dbReference type="InterPro" id="IPR003594">
    <property type="entry name" value="HATPase_dom"/>
</dbReference>
<dbReference type="PROSITE" id="PS50109">
    <property type="entry name" value="HIS_KIN"/>
    <property type="match status" value="1"/>
</dbReference>
<keyword evidence="3" id="KW-0597">Phosphoprotein</keyword>
<dbReference type="InterPro" id="IPR050351">
    <property type="entry name" value="BphY/WalK/GraS-like"/>
</dbReference>
<evidence type="ECO:0000256" key="5">
    <source>
        <dbReference type="ARBA" id="ARBA00022777"/>
    </source>
</evidence>
<dbReference type="GO" id="GO:0007234">
    <property type="term" value="P:osmosensory signaling via phosphorelay pathway"/>
    <property type="evidence" value="ECO:0007669"/>
    <property type="project" value="TreeGrafter"/>
</dbReference>
<sequence>MVRFVGLGLLTFATDSTAWRFDLQTAHGDVMDSSFPSTSSGTPPPAYPFLQGGGEMGLLTRQFDWSTTSLGEPGAWSSSLRTLVNMMLTSRFPMLIFWGPGLITFYNDAFRPSLGNNGKHPASLGQRGEVSWAESWPVIGPMIHGIMAGGDAVWFEDQKLPIYREGVMDYAYWTYSFSPLIDDTAAVNGVLVTCSETTQAVKSRDELAESEQRYRTLAADLEQQVDGRTEQLQASVLDLQRSNENLQQFAYVASHDLQEPLRKIQSFGDLLKTQYAQPLGDGVKHLERMQLAANRMSTLIRDLLAFSRISTRQETHERVSLTNLLNAVLADLDLIISEAGAAVEVAPLPTIRGDTSQLGQLFQNLLSNALKFRREGVAPVVSVRYESVMSANVPASVKPTRHAATYYRIDVADNGIGFDEKYTQRIFQVFQRLHSRANFPGTGIGLAICQKVAENHGGTLSASSQPDRGATFSVYLPAI</sequence>
<dbReference type="eggNOG" id="COG4251">
    <property type="taxonomic scope" value="Bacteria"/>
</dbReference>
<dbReference type="Gene3D" id="1.10.287.130">
    <property type="match status" value="1"/>
</dbReference>
<dbReference type="EMBL" id="HE796683">
    <property type="protein sequence ID" value="CCG99364.1"/>
    <property type="molecule type" value="Genomic_DNA"/>
</dbReference>
<protein>
    <recommendedName>
        <fullName evidence="2">histidine kinase</fullName>
        <ecNumber evidence="2">2.7.13.3</ecNumber>
    </recommendedName>
</protein>
<dbReference type="SUPFAM" id="SSF47384">
    <property type="entry name" value="Homodimeric domain of signal transducing histidine kinase"/>
    <property type="match status" value="1"/>
</dbReference>
<evidence type="ECO:0000256" key="1">
    <source>
        <dbReference type="ARBA" id="ARBA00000085"/>
    </source>
</evidence>
<evidence type="ECO:0000256" key="3">
    <source>
        <dbReference type="ARBA" id="ARBA00022553"/>
    </source>
</evidence>
<dbReference type="Pfam" id="PF00512">
    <property type="entry name" value="HisKA"/>
    <property type="match status" value="1"/>
</dbReference>
<keyword evidence="5 7" id="KW-0418">Kinase</keyword>
<dbReference type="InterPro" id="IPR005467">
    <property type="entry name" value="His_kinase_dom"/>
</dbReference>
<evidence type="ECO:0000313" key="7">
    <source>
        <dbReference type="EMBL" id="CCG99364.1"/>
    </source>
</evidence>
<comment type="catalytic activity">
    <reaction evidence="1">
        <text>ATP + protein L-histidine = ADP + protein N-phospho-L-histidine.</text>
        <dbReference type="EC" id="2.7.13.3"/>
    </reaction>
</comment>
<dbReference type="CDD" id="cd00082">
    <property type="entry name" value="HisKA"/>
    <property type="match status" value="1"/>
</dbReference>
<dbReference type="GO" id="GO:0030295">
    <property type="term" value="F:protein kinase activator activity"/>
    <property type="evidence" value="ECO:0007669"/>
    <property type="project" value="TreeGrafter"/>
</dbReference>
<keyword evidence="8" id="KW-1185">Reference proteome</keyword>
<evidence type="ECO:0000256" key="4">
    <source>
        <dbReference type="ARBA" id="ARBA00022679"/>
    </source>
</evidence>
<dbReference type="GO" id="GO:0000155">
    <property type="term" value="F:phosphorelay sensor kinase activity"/>
    <property type="evidence" value="ECO:0007669"/>
    <property type="project" value="InterPro"/>
</dbReference>
<evidence type="ECO:0000256" key="2">
    <source>
        <dbReference type="ARBA" id="ARBA00012438"/>
    </source>
</evidence>
<dbReference type="InterPro" id="IPR004358">
    <property type="entry name" value="Sig_transdc_His_kin-like_C"/>
</dbReference>
<dbReference type="STRING" id="1166018.FAES_1354"/>
<dbReference type="KEGG" id="fae:FAES_1354"/>
<dbReference type="Gene3D" id="3.30.565.10">
    <property type="entry name" value="Histidine kinase-like ATPase, C-terminal domain"/>
    <property type="match status" value="1"/>
</dbReference>
<dbReference type="PATRIC" id="fig|1166018.3.peg.3083"/>
<dbReference type="HOGENOM" id="CLU_000445_114_71_10"/>
<dbReference type="Gene3D" id="3.30.450.20">
    <property type="entry name" value="PAS domain"/>
    <property type="match status" value="1"/>
</dbReference>
<dbReference type="InterPro" id="IPR036890">
    <property type="entry name" value="HATPase_C_sf"/>
</dbReference>
<dbReference type="GO" id="GO:0000156">
    <property type="term" value="F:phosphorelay response regulator activity"/>
    <property type="evidence" value="ECO:0007669"/>
    <property type="project" value="TreeGrafter"/>
</dbReference>
<dbReference type="PRINTS" id="PR00344">
    <property type="entry name" value="BCTRLSENSOR"/>
</dbReference>
<dbReference type="SMART" id="SM00387">
    <property type="entry name" value="HATPase_c"/>
    <property type="match status" value="1"/>
</dbReference>
<dbReference type="PANTHER" id="PTHR42878:SF15">
    <property type="entry name" value="BACTERIOPHYTOCHROME"/>
    <property type="match status" value="1"/>
</dbReference>
<accession>I0K5G1</accession>
<feature type="domain" description="Histidine kinase" evidence="6">
    <location>
        <begin position="252"/>
        <end position="479"/>
    </location>
</feature>
<reference evidence="7 8" key="1">
    <citation type="journal article" date="2012" name="J. Bacteriol.">
        <title>Genome Sequence of Fibrella aestuarina BUZ 2T, a Filamentous Marine Bacterium.</title>
        <authorList>
            <person name="Filippini M."/>
            <person name="Qi W."/>
            <person name="Blom J."/>
            <person name="Goesmann A."/>
            <person name="Smits T.H."/>
            <person name="Bagheri H.C."/>
        </authorList>
    </citation>
    <scope>NUCLEOTIDE SEQUENCE [LARGE SCALE GENOMIC DNA]</scope>
    <source>
        <strain evidence="8">BUZ 2T</strain>
    </source>
</reference>
<dbReference type="Pfam" id="PF02518">
    <property type="entry name" value="HATPase_c"/>
    <property type="match status" value="1"/>
</dbReference>
<dbReference type="Proteomes" id="UP000011058">
    <property type="component" value="Chromosome"/>
</dbReference>
<dbReference type="SMART" id="SM00388">
    <property type="entry name" value="HisKA"/>
    <property type="match status" value="1"/>
</dbReference>
<dbReference type="InterPro" id="IPR003661">
    <property type="entry name" value="HisK_dim/P_dom"/>
</dbReference>
<keyword evidence="4" id="KW-0808">Transferase</keyword>
<dbReference type="SUPFAM" id="SSF55874">
    <property type="entry name" value="ATPase domain of HSP90 chaperone/DNA topoisomerase II/histidine kinase"/>
    <property type="match status" value="1"/>
</dbReference>
<dbReference type="InterPro" id="IPR036097">
    <property type="entry name" value="HisK_dim/P_sf"/>
</dbReference>
<proteinExistence type="predicted"/>